<dbReference type="AlphaFoldDB" id="A0A850TET7"/>
<proteinExistence type="predicted"/>
<dbReference type="Pfam" id="PF08668">
    <property type="entry name" value="HDOD"/>
    <property type="match status" value="1"/>
</dbReference>
<keyword evidence="3" id="KW-1185">Reference proteome</keyword>
<dbReference type="EMBL" id="JACADJ010000052">
    <property type="protein sequence ID" value="NWH05946.1"/>
    <property type="molecule type" value="Genomic_DNA"/>
</dbReference>
<organism evidence="2 3">
    <name type="scientific">Desulfobacter latus</name>
    <dbReference type="NCBI Taxonomy" id="2292"/>
    <lineage>
        <taxon>Bacteria</taxon>
        <taxon>Pseudomonadati</taxon>
        <taxon>Thermodesulfobacteriota</taxon>
        <taxon>Desulfobacteria</taxon>
        <taxon>Desulfobacterales</taxon>
        <taxon>Desulfobacteraceae</taxon>
        <taxon>Desulfobacter</taxon>
    </lineage>
</organism>
<dbReference type="PROSITE" id="PS51833">
    <property type="entry name" value="HDOD"/>
    <property type="match status" value="1"/>
</dbReference>
<comment type="caution">
    <text evidence="2">The sequence shown here is derived from an EMBL/GenBank/DDBJ whole genome shotgun (WGS) entry which is preliminary data.</text>
</comment>
<dbReference type="InterPro" id="IPR052340">
    <property type="entry name" value="RNase_Y/CdgJ"/>
</dbReference>
<evidence type="ECO:0000313" key="2">
    <source>
        <dbReference type="EMBL" id="NWH05946.1"/>
    </source>
</evidence>
<dbReference type="Gene3D" id="1.10.3210.10">
    <property type="entry name" value="Hypothetical protein af1432"/>
    <property type="match status" value="1"/>
</dbReference>
<dbReference type="InterPro" id="IPR013976">
    <property type="entry name" value="HDOD"/>
</dbReference>
<dbReference type="Proteomes" id="UP000553343">
    <property type="component" value="Unassembled WGS sequence"/>
</dbReference>
<reference evidence="2 3" key="1">
    <citation type="submission" date="2020-06" db="EMBL/GenBank/DDBJ databases">
        <title>High-quality draft genome of sulfate reducer Desulfobacter latus type strain AcrS2 isolated from marine sediment.</title>
        <authorList>
            <person name="Hoppe M."/>
            <person name="Larsen C.K."/>
            <person name="Marshall I.P.G."/>
            <person name="Schramm A."/>
            <person name="Marietou A.G."/>
        </authorList>
    </citation>
    <scope>NUCLEOTIDE SEQUENCE [LARGE SCALE GENOMIC DNA]</scope>
    <source>
        <strain evidence="2 3">AcRS2</strain>
    </source>
</reference>
<dbReference type="RefSeq" id="WP_178367400.1">
    <property type="nucleotide sequence ID" value="NZ_JACADJ010000052.1"/>
</dbReference>
<protein>
    <submittedName>
        <fullName evidence="2">HDOD domain-containing protein</fullName>
    </submittedName>
</protein>
<gene>
    <name evidence="2" type="ORF">HXW94_13275</name>
</gene>
<dbReference type="PANTHER" id="PTHR33525:SF3">
    <property type="entry name" value="RIBONUCLEASE Y"/>
    <property type="match status" value="1"/>
</dbReference>
<sequence>MKKVLYRIIVNNLVPDSIGAFSQILEKEFNYTSESADNFVGSLPRILYESHNGSKLKKVLNLLKPTNAGLTVHKLVKEDKFPFYIDRSTHRLILKILNMTLRAGTDAAFVYMVAGHENESGLCGSFITKKEEIRDAFRLSDFIFIIDERSLLFLGFATDNDGLNYLIPKLEKTVQGIMGKDAEIQFGKAVFPKDGYSLPDIMRYLKKNFGMHEKQVKKINVSNPGPVRDENNILSARMDAPALESFEQDVFFKDAKGVFFYKLLDLSPETVWSGVKNMTINDRMRFILRLPHDSKLVDYLLGKIKNQAAAGDLETAREEIGRLAAGMHFEKGVIKRHRNRNSVIAMINRIESLPVIPAVAMQVYQLSIDPESEIEDVEKLICTDPGLAVKVLKLVNSSFYGLGRKVDSIREGVVILGMAEIAQLAFGLSLADSFSEVGIKGMIDPASLRRHALEVALTGRFLSEGLKDGEFKVAFTACMLHDIGKLFLIQKYPELYKRVMLLTGEMQIPVYAAEEEIFGLNHGVVGGIIAKKWNLPDSLVQAISFHHCPPEALEYQELAAIVGFADCLNHMITADNTPEAVGNMAVNLMNRGLIDVLQTIWGNISEEMIADKKVQVNKFLQENVKMIGLISDG</sequence>
<dbReference type="PANTHER" id="PTHR33525">
    <property type="match status" value="1"/>
</dbReference>
<evidence type="ECO:0000259" key="1">
    <source>
        <dbReference type="PROSITE" id="PS51833"/>
    </source>
</evidence>
<accession>A0A850TET7</accession>
<name>A0A850TET7_9BACT</name>
<dbReference type="SUPFAM" id="SSF109604">
    <property type="entry name" value="HD-domain/PDEase-like"/>
    <property type="match status" value="1"/>
</dbReference>
<feature type="domain" description="HDOD" evidence="1">
    <location>
        <begin position="353"/>
        <end position="549"/>
    </location>
</feature>
<evidence type="ECO:0000313" key="3">
    <source>
        <dbReference type="Proteomes" id="UP000553343"/>
    </source>
</evidence>